<gene>
    <name evidence="2" type="ORF">SKAU_G00302110</name>
</gene>
<evidence type="ECO:0000313" key="3">
    <source>
        <dbReference type="Proteomes" id="UP001152622"/>
    </source>
</evidence>
<keyword evidence="3" id="KW-1185">Reference proteome</keyword>
<sequence length="80" mass="8907">MDCGAAWRATRGELGPRRDSWKQRPAGSGLSRKHSEVRPNGSGLNRPAGFTQLRSHSRLAEVSKTETELLYSFLYPGTVY</sequence>
<name>A0A9Q1IND4_SYNKA</name>
<evidence type="ECO:0000256" key="1">
    <source>
        <dbReference type="SAM" id="MobiDB-lite"/>
    </source>
</evidence>
<organism evidence="2 3">
    <name type="scientific">Synaphobranchus kaupii</name>
    <name type="common">Kaup's arrowtooth eel</name>
    <dbReference type="NCBI Taxonomy" id="118154"/>
    <lineage>
        <taxon>Eukaryota</taxon>
        <taxon>Metazoa</taxon>
        <taxon>Chordata</taxon>
        <taxon>Craniata</taxon>
        <taxon>Vertebrata</taxon>
        <taxon>Euteleostomi</taxon>
        <taxon>Actinopterygii</taxon>
        <taxon>Neopterygii</taxon>
        <taxon>Teleostei</taxon>
        <taxon>Anguilliformes</taxon>
        <taxon>Synaphobranchidae</taxon>
        <taxon>Synaphobranchus</taxon>
    </lineage>
</organism>
<protein>
    <submittedName>
        <fullName evidence="2">Uncharacterized protein</fullName>
    </submittedName>
</protein>
<dbReference type="EMBL" id="JAINUF010000012">
    <property type="protein sequence ID" value="KAJ8346018.1"/>
    <property type="molecule type" value="Genomic_DNA"/>
</dbReference>
<proteinExistence type="predicted"/>
<comment type="caution">
    <text evidence="2">The sequence shown here is derived from an EMBL/GenBank/DDBJ whole genome shotgun (WGS) entry which is preliminary data.</text>
</comment>
<dbReference type="AlphaFoldDB" id="A0A9Q1IND4"/>
<reference evidence="2" key="1">
    <citation type="journal article" date="2023" name="Science">
        <title>Genome structures resolve the early diversification of teleost fishes.</title>
        <authorList>
            <person name="Parey E."/>
            <person name="Louis A."/>
            <person name="Montfort J."/>
            <person name="Bouchez O."/>
            <person name="Roques C."/>
            <person name="Iampietro C."/>
            <person name="Lluch J."/>
            <person name="Castinel A."/>
            <person name="Donnadieu C."/>
            <person name="Desvignes T."/>
            <person name="Floi Bucao C."/>
            <person name="Jouanno E."/>
            <person name="Wen M."/>
            <person name="Mejri S."/>
            <person name="Dirks R."/>
            <person name="Jansen H."/>
            <person name="Henkel C."/>
            <person name="Chen W.J."/>
            <person name="Zahm M."/>
            <person name="Cabau C."/>
            <person name="Klopp C."/>
            <person name="Thompson A.W."/>
            <person name="Robinson-Rechavi M."/>
            <person name="Braasch I."/>
            <person name="Lecointre G."/>
            <person name="Bobe J."/>
            <person name="Postlethwait J.H."/>
            <person name="Berthelot C."/>
            <person name="Roest Crollius H."/>
            <person name="Guiguen Y."/>
        </authorList>
    </citation>
    <scope>NUCLEOTIDE SEQUENCE</scope>
    <source>
        <strain evidence="2">WJC10195</strain>
    </source>
</reference>
<evidence type="ECO:0000313" key="2">
    <source>
        <dbReference type="EMBL" id="KAJ8346018.1"/>
    </source>
</evidence>
<accession>A0A9Q1IND4</accession>
<feature type="region of interest" description="Disordered" evidence="1">
    <location>
        <begin position="1"/>
        <end position="50"/>
    </location>
</feature>
<dbReference type="Proteomes" id="UP001152622">
    <property type="component" value="Chromosome 12"/>
</dbReference>
<feature type="compositionally biased region" description="Basic and acidic residues" evidence="1">
    <location>
        <begin position="10"/>
        <end position="22"/>
    </location>
</feature>